<keyword evidence="2" id="KW-1185">Reference proteome</keyword>
<dbReference type="OrthoDB" id="1708220at2"/>
<dbReference type="EMBL" id="FNNG01000004">
    <property type="protein sequence ID" value="SDW80413.1"/>
    <property type="molecule type" value="Genomic_DNA"/>
</dbReference>
<dbReference type="AlphaFoldDB" id="A0A1H2WIB7"/>
<organism evidence="1 2">
    <name type="scientific">Tepidimicrobium xylanilyticum</name>
    <dbReference type="NCBI Taxonomy" id="1123352"/>
    <lineage>
        <taxon>Bacteria</taxon>
        <taxon>Bacillati</taxon>
        <taxon>Bacillota</taxon>
        <taxon>Tissierellia</taxon>
        <taxon>Tissierellales</taxon>
        <taxon>Tepidimicrobiaceae</taxon>
        <taxon>Tepidimicrobium</taxon>
    </lineage>
</organism>
<dbReference type="RefSeq" id="WP_093751915.1">
    <property type="nucleotide sequence ID" value="NZ_FNNG01000004.1"/>
</dbReference>
<accession>A0A1H2WIB7</accession>
<proteinExistence type="predicted"/>
<gene>
    <name evidence="1" type="ORF">SAMN05660923_01265</name>
</gene>
<evidence type="ECO:0000313" key="1">
    <source>
        <dbReference type="EMBL" id="SDW80413.1"/>
    </source>
</evidence>
<evidence type="ECO:0000313" key="2">
    <source>
        <dbReference type="Proteomes" id="UP000198828"/>
    </source>
</evidence>
<dbReference type="Proteomes" id="UP000198828">
    <property type="component" value="Unassembled WGS sequence"/>
</dbReference>
<reference evidence="1 2" key="1">
    <citation type="submission" date="2016-10" db="EMBL/GenBank/DDBJ databases">
        <authorList>
            <person name="de Groot N.N."/>
        </authorList>
    </citation>
    <scope>NUCLEOTIDE SEQUENCE [LARGE SCALE GENOMIC DNA]</scope>
    <source>
        <strain evidence="1 2">DSM 23310</strain>
    </source>
</reference>
<name>A0A1H2WIB7_9FIRM</name>
<sequence length="102" mass="12435">MYPQDFEQRHPAVPPLYPMDPCRPKPYETMPYDPMPYEPMPYESMPYEHMPYMPCPMMDPMLRDCIRVCMMQCGRYSSYYYPMEQGNMYIDQSTSYYMEDIK</sequence>
<protein>
    <submittedName>
        <fullName evidence="1">Uncharacterized protein</fullName>
    </submittedName>
</protein>